<proteinExistence type="predicted"/>
<dbReference type="KEGG" id="scn:Solca_2580"/>
<keyword evidence="2" id="KW-1185">Reference proteome</keyword>
<dbReference type="Proteomes" id="UP000007590">
    <property type="component" value="Chromosome"/>
</dbReference>
<dbReference type="PROSITE" id="PS51257">
    <property type="entry name" value="PROKAR_LIPOPROTEIN"/>
    <property type="match status" value="1"/>
</dbReference>
<gene>
    <name evidence="1" type="ordered locus">Solca_2580</name>
</gene>
<evidence type="ECO:0000313" key="1">
    <source>
        <dbReference type="EMBL" id="AFD07614.1"/>
    </source>
</evidence>
<dbReference type="EMBL" id="CP003349">
    <property type="protein sequence ID" value="AFD07614.1"/>
    <property type="molecule type" value="Genomic_DNA"/>
</dbReference>
<dbReference type="OrthoDB" id="770741at2"/>
<evidence type="ECO:0000313" key="2">
    <source>
        <dbReference type="Proteomes" id="UP000007590"/>
    </source>
</evidence>
<evidence type="ECO:0008006" key="3">
    <source>
        <dbReference type="Google" id="ProtNLM"/>
    </source>
</evidence>
<dbReference type="STRING" id="929556.Solca_2580"/>
<dbReference type="HOGENOM" id="CLU_1593454_0_0_10"/>
<reference evidence="1" key="1">
    <citation type="submission" date="2012-02" db="EMBL/GenBank/DDBJ databases">
        <title>The complete genome of Solitalea canadensis DSM 3403.</title>
        <authorList>
            <consortium name="US DOE Joint Genome Institute (JGI-PGF)"/>
            <person name="Lucas S."/>
            <person name="Copeland A."/>
            <person name="Lapidus A."/>
            <person name="Glavina del Rio T."/>
            <person name="Dalin E."/>
            <person name="Tice H."/>
            <person name="Bruce D."/>
            <person name="Goodwin L."/>
            <person name="Pitluck S."/>
            <person name="Peters L."/>
            <person name="Ovchinnikova G."/>
            <person name="Lu M."/>
            <person name="Kyrpides N."/>
            <person name="Mavromatis K."/>
            <person name="Ivanova N."/>
            <person name="Brettin T."/>
            <person name="Detter J.C."/>
            <person name="Han C."/>
            <person name="Larimer F."/>
            <person name="Land M."/>
            <person name="Hauser L."/>
            <person name="Markowitz V."/>
            <person name="Cheng J.-F."/>
            <person name="Hugenholtz P."/>
            <person name="Woyke T."/>
            <person name="Wu D."/>
            <person name="Spring S."/>
            <person name="Schroeder M."/>
            <person name="Kopitz M."/>
            <person name="Brambilla E."/>
            <person name="Klenk H.-P."/>
            <person name="Eisen J.A."/>
        </authorList>
    </citation>
    <scope>NUCLEOTIDE SEQUENCE</scope>
    <source>
        <strain evidence="1">DSM 3403</strain>
    </source>
</reference>
<protein>
    <recommendedName>
        <fullName evidence="3">Lipoprotein</fullName>
    </recommendedName>
</protein>
<organism evidence="1 2">
    <name type="scientific">Solitalea canadensis (strain ATCC 29591 / DSM 3403 / JCM 21819 / LMG 8368 / NBRC 15130 / NCIMB 12057 / USAM 9D)</name>
    <name type="common">Flexibacter canadensis</name>
    <dbReference type="NCBI Taxonomy" id="929556"/>
    <lineage>
        <taxon>Bacteria</taxon>
        <taxon>Pseudomonadati</taxon>
        <taxon>Bacteroidota</taxon>
        <taxon>Sphingobacteriia</taxon>
        <taxon>Sphingobacteriales</taxon>
        <taxon>Sphingobacteriaceae</taxon>
        <taxon>Solitalea</taxon>
    </lineage>
</organism>
<dbReference type="RefSeq" id="WP_014680841.1">
    <property type="nucleotide sequence ID" value="NC_017770.1"/>
</dbReference>
<dbReference type="AlphaFoldDB" id="H8KRN3"/>
<name>H8KRN3_SOLCM</name>
<accession>H8KRN3</accession>
<sequence length="167" mass="19427">MKSHLIFLFAGILFISCVKDKKKETISKSSNSAGATSMVKHEEMLKKDSMVSIKTRDGKSSNILKEKLKGYYFDQETENVLADTIHELVIHYLTKVDKDWIASQVNDPHFYYTAESQERGGTEYYAIRLTHELDGMQTTIQWIYIDLKNRKIFEYDLPNDELISFLK</sequence>
<dbReference type="eggNOG" id="ENOG502ZJQ0">
    <property type="taxonomic scope" value="Bacteria"/>
</dbReference>